<keyword evidence="1" id="KW-0328">Glycosyltransferase</keyword>
<dbReference type="Proteomes" id="UP000192761">
    <property type="component" value="Unassembled WGS sequence"/>
</dbReference>
<dbReference type="AlphaFoldDB" id="A0A1W1XQF4"/>
<dbReference type="OrthoDB" id="209085at2"/>
<evidence type="ECO:0000256" key="7">
    <source>
        <dbReference type="ARBA" id="ARBA00048472"/>
    </source>
</evidence>
<evidence type="ECO:0000256" key="1">
    <source>
        <dbReference type="ARBA" id="ARBA00022676"/>
    </source>
</evidence>
<evidence type="ECO:0000256" key="3">
    <source>
        <dbReference type="ARBA" id="ARBA00024303"/>
    </source>
</evidence>
<dbReference type="PIRSF" id="PIRSF015557">
    <property type="entry name" value="UCP015557"/>
    <property type="match status" value="1"/>
</dbReference>
<protein>
    <recommendedName>
        <fullName evidence="5">Protein-arginine rhamnosyltransferase</fullName>
    </recommendedName>
    <alternativeName>
        <fullName evidence="6">EF-P arginine rhamnosyltransferase</fullName>
    </alternativeName>
</protein>
<dbReference type="GO" id="GO:0106361">
    <property type="term" value="F:protein-arginine rhamnosyltransferase activity"/>
    <property type="evidence" value="ECO:0007669"/>
    <property type="project" value="InterPro"/>
</dbReference>
<name>A0A1W1XQF4_9NEIS</name>
<dbReference type="InterPro" id="IPR016633">
    <property type="entry name" value="EarP"/>
</dbReference>
<dbReference type="Pfam" id="PF10093">
    <property type="entry name" value="EarP"/>
    <property type="match status" value="1"/>
</dbReference>
<reference evidence="8 9" key="1">
    <citation type="submission" date="2017-04" db="EMBL/GenBank/DDBJ databases">
        <authorList>
            <person name="Afonso C.L."/>
            <person name="Miller P.J."/>
            <person name="Scott M.A."/>
            <person name="Spackman E."/>
            <person name="Goraichik I."/>
            <person name="Dimitrov K.M."/>
            <person name="Suarez D.L."/>
            <person name="Swayne D.E."/>
        </authorList>
    </citation>
    <scope>NUCLEOTIDE SEQUENCE [LARGE SCALE GENOMIC DNA]</scope>
    <source>
        <strain evidence="8 9">DSM 23236</strain>
    </source>
</reference>
<comment type="catalytic activity">
    <reaction evidence="7">
        <text>dTDP-beta-L-rhamnose + L-arginyl-[protein] = N(omega)-(alpha-L-rhamnosyl)-L-arginyl-[protein] + dTDP + H(+)</text>
        <dbReference type="Rhea" id="RHEA:66692"/>
        <dbReference type="Rhea" id="RHEA-COMP:10532"/>
        <dbReference type="Rhea" id="RHEA-COMP:17096"/>
        <dbReference type="ChEBI" id="CHEBI:15378"/>
        <dbReference type="ChEBI" id="CHEBI:29965"/>
        <dbReference type="ChEBI" id="CHEBI:57510"/>
        <dbReference type="ChEBI" id="CHEBI:58369"/>
        <dbReference type="ChEBI" id="CHEBI:167445"/>
    </reaction>
    <physiologicalReaction direction="left-to-right" evidence="7">
        <dbReference type="Rhea" id="RHEA:66693"/>
    </physiologicalReaction>
</comment>
<evidence type="ECO:0000313" key="9">
    <source>
        <dbReference type="Proteomes" id="UP000192761"/>
    </source>
</evidence>
<comment type="similarity">
    <text evidence="4">Belongs to the glycosyltransferase 104 family.</text>
</comment>
<evidence type="ECO:0000256" key="5">
    <source>
        <dbReference type="ARBA" id="ARBA00024416"/>
    </source>
</evidence>
<dbReference type="RefSeq" id="WP_084091069.1">
    <property type="nucleotide sequence ID" value="NZ_FWXD01000013.1"/>
</dbReference>
<sequence>MALPRWDVFCRVVDNYGDIGVCWRLARQLAAEYGIAVTLWVDDLASFAHICSGIDAAQAVQQLGQVTVRHWLPDVQVDDVGEVVIEAFACELPASAITAMRVRPVAPVWLNLEYLSAEDWVEGCHQLASPQPGGLKKYFFFPGFTAKTGGVLGEQAMRRARAAWSGQNADAWLAGLGAAPVAGSLRVSLFAYENAAAASLLDAWAAGPQPVHCYLPVGRLLPQVADWAGMPLQARAAMTRGVLTVQVLPMLEQDGYDRLLWSCDLNFVRGEDSFVRAQWAGKPFVWHIYRQEEDAHLLKLDAFLARYAGGSACDALMQTWNHEQDMQPRWQAASAALPAWQRHARDWAAGLESHGDLAGNLVRFVKTLLK</sequence>
<evidence type="ECO:0000256" key="4">
    <source>
        <dbReference type="ARBA" id="ARBA00024346"/>
    </source>
</evidence>
<organism evidence="8 9">
    <name type="scientific">Andreprevotia lacus DSM 23236</name>
    <dbReference type="NCBI Taxonomy" id="1121001"/>
    <lineage>
        <taxon>Bacteria</taxon>
        <taxon>Pseudomonadati</taxon>
        <taxon>Pseudomonadota</taxon>
        <taxon>Betaproteobacteria</taxon>
        <taxon>Neisseriales</taxon>
        <taxon>Chitinibacteraceae</taxon>
        <taxon>Andreprevotia</taxon>
    </lineage>
</organism>
<dbReference type="NCBIfam" id="TIGR03837">
    <property type="entry name" value="efp_Arg_rhamno"/>
    <property type="match status" value="1"/>
</dbReference>
<gene>
    <name evidence="8" type="ORF">SAMN02745857_02430</name>
</gene>
<evidence type="ECO:0000313" key="8">
    <source>
        <dbReference type="EMBL" id="SMC26220.1"/>
    </source>
</evidence>
<keyword evidence="9" id="KW-1185">Reference proteome</keyword>
<dbReference type="EMBL" id="FWXD01000013">
    <property type="protein sequence ID" value="SMC26220.1"/>
    <property type="molecule type" value="Genomic_DNA"/>
</dbReference>
<evidence type="ECO:0000256" key="2">
    <source>
        <dbReference type="ARBA" id="ARBA00022679"/>
    </source>
</evidence>
<comment type="function">
    <text evidence="3">Protein-arginine rhamnosyltransferase that catalyzes the transfer of a single rhamnose to elongation factor P (EF-P) on 'Lys-32', a modification required for EF-P-dependent rescue of polyproline stalled ribosomes.</text>
</comment>
<evidence type="ECO:0000256" key="6">
    <source>
        <dbReference type="ARBA" id="ARBA00030025"/>
    </source>
</evidence>
<dbReference type="STRING" id="1121001.SAMN02745857_02430"/>
<accession>A0A1W1XQF4</accession>
<keyword evidence="2" id="KW-0808">Transferase</keyword>
<proteinExistence type="inferred from homology"/>